<gene>
    <name evidence="2" type="ORF">MarDSR_450</name>
</gene>
<keyword evidence="2" id="KW-0255">Endonuclease</keyword>
<protein>
    <submittedName>
        <fullName evidence="2">VsrMutH archaeal HJR family endonuclease</fullName>
    </submittedName>
</protein>
<dbReference type="GO" id="GO:0004519">
    <property type="term" value="F:endonuclease activity"/>
    <property type="evidence" value="ECO:0007669"/>
    <property type="project" value="UniProtKB-KW"/>
</dbReference>
<evidence type="ECO:0000259" key="1">
    <source>
        <dbReference type="Pfam" id="PF24308"/>
    </source>
</evidence>
<name>A0AA96IZC1_9VIRU</name>
<evidence type="ECO:0000313" key="2">
    <source>
        <dbReference type="EMBL" id="WNL50489.1"/>
    </source>
</evidence>
<dbReference type="InterPro" id="IPR055910">
    <property type="entry name" value="DUF7487"/>
</dbReference>
<accession>A0AA96IZC1</accession>
<dbReference type="Gene3D" id="3.40.91.30">
    <property type="match status" value="1"/>
</dbReference>
<dbReference type="EMBL" id="OR343189">
    <property type="protein sequence ID" value="WNL50489.1"/>
    <property type="molecule type" value="Genomic_DNA"/>
</dbReference>
<organism evidence="2">
    <name type="scientific">Marseillevirus sp</name>
    <dbReference type="NCBI Taxonomy" id="2809551"/>
    <lineage>
        <taxon>Viruses</taxon>
        <taxon>Varidnaviria</taxon>
        <taxon>Bamfordvirae</taxon>
        <taxon>Nucleocytoviricota</taxon>
        <taxon>Megaviricetes</taxon>
        <taxon>Pimascovirales</taxon>
        <taxon>Pimascovirales incertae sedis</taxon>
        <taxon>Marseilleviridae</taxon>
        <taxon>Marseillevirus</taxon>
    </lineage>
</organism>
<reference evidence="2" key="1">
    <citation type="submission" date="2023-07" db="EMBL/GenBank/DDBJ databases">
        <authorList>
            <person name="Xia Y."/>
        </authorList>
    </citation>
    <scope>NUCLEOTIDE SEQUENCE</scope>
    <source>
        <strain evidence="2">E</strain>
    </source>
</reference>
<feature type="domain" description="DUF7487" evidence="1">
    <location>
        <begin position="4"/>
        <end position="103"/>
    </location>
</feature>
<proteinExistence type="predicted"/>
<keyword evidence="2" id="KW-0540">Nuclease</keyword>
<keyword evidence="2" id="KW-0378">Hydrolase</keyword>
<sequence>MGRYKFKKFTFPSGKVVYIQGFEDKYLSVLLSEFPEEDILVCEEMPYYVPYFWYGKTRKYLPDFFIPSENLFIEVKSDHTFSRTKALERKTRAKLEACNELGYNTRLVVYKSRSSKDFSLFEEKEGRLRCPSENKANG</sequence>
<dbReference type="Pfam" id="PF24308">
    <property type="entry name" value="DUF7487"/>
    <property type="match status" value="1"/>
</dbReference>